<sequence length="241" mass="26778">MSPKAHQRYIQSLENLSIGDPMYHPDSEGLKLGHCGYFDNNGRWRDIFDIMTIDSDHSKYKPLAELPVASMSEAQRWGPIFGSSVKSCGIEEDTSVAIPGVPGLTAGVSLKFAKKSGYGAVLMADPVTYEAFPHKEPFHKWCKDNAPKLLADETFGPELKRRNFFIITELYTTNRCSITQWDGREKEMCIGVSAEAWSMGKLTGGGFWGKSTNIGSWRGFGFDEELKQATEQGYVCGWVGV</sequence>
<dbReference type="GeneID" id="63746699"/>
<dbReference type="AlphaFoldDB" id="A0A1L9RJA8"/>
<gene>
    <name evidence="1" type="ORF">ASPWEDRAFT_171854</name>
</gene>
<evidence type="ECO:0000313" key="2">
    <source>
        <dbReference type="Proteomes" id="UP000184383"/>
    </source>
</evidence>
<dbReference type="VEuPathDB" id="FungiDB:ASPWEDRAFT_171854"/>
<dbReference type="OrthoDB" id="2883672at2759"/>
<protein>
    <submittedName>
        <fullName evidence="1">Uncharacterized protein</fullName>
    </submittedName>
</protein>
<dbReference type="EMBL" id="KV878212">
    <property type="protein sequence ID" value="OJJ35026.1"/>
    <property type="molecule type" value="Genomic_DNA"/>
</dbReference>
<evidence type="ECO:0000313" key="1">
    <source>
        <dbReference type="EMBL" id="OJJ35026.1"/>
    </source>
</evidence>
<dbReference type="RefSeq" id="XP_040688702.1">
    <property type="nucleotide sequence ID" value="XM_040830851.1"/>
</dbReference>
<dbReference type="Proteomes" id="UP000184383">
    <property type="component" value="Unassembled WGS sequence"/>
</dbReference>
<keyword evidence="2" id="KW-1185">Reference proteome</keyword>
<accession>A0A1L9RJA8</accession>
<name>A0A1L9RJA8_ASPWE</name>
<organism evidence="1 2">
    <name type="scientific">Aspergillus wentii DTO 134E9</name>
    <dbReference type="NCBI Taxonomy" id="1073089"/>
    <lineage>
        <taxon>Eukaryota</taxon>
        <taxon>Fungi</taxon>
        <taxon>Dikarya</taxon>
        <taxon>Ascomycota</taxon>
        <taxon>Pezizomycotina</taxon>
        <taxon>Eurotiomycetes</taxon>
        <taxon>Eurotiomycetidae</taxon>
        <taxon>Eurotiales</taxon>
        <taxon>Aspergillaceae</taxon>
        <taxon>Aspergillus</taxon>
        <taxon>Aspergillus subgen. Cremei</taxon>
    </lineage>
</organism>
<proteinExistence type="predicted"/>
<reference evidence="2" key="1">
    <citation type="journal article" date="2017" name="Genome Biol.">
        <title>Comparative genomics reveals high biological diversity and specific adaptations in the industrially and medically important fungal genus Aspergillus.</title>
        <authorList>
            <person name="de Vries R.P."/>
            <person name="Riley R."/>
            <person name="Wiebenga A."/>
            <person name="Aguilar-Osorio G."/>
            <person name="Amillis S."/>
            <person name="Uchima C.A."/>
            <person name="Anderluh G."/>
            <person name="Asadollahi M."/>
            <person name="Askin M."/>
            <person name="Barry K."/>
            <person name="Battaglia E."/>
            <person name="Bayram O."/>
            <person name="Benocci T."/>
            <person name="Braus-Stromeyer S.A."/>
            <person name="Caldana C."/>
            <person name="Canovas D."/>
            <person name="Cerqueira G.C."/>
            <person name="Chen F."/>
            <person name="Chen W."/>
            <person name="Choi C."/>
            <person name="Clum A."/>
            <person name="Dos Santos R.A."/>
            <person name="Damasio A.R."/>
            <person name="Diallinas G."/>
            <person name="Emri T."/>
            <person name="Fekete E."/>
            <person name="Flipphi M."/>
            <person name="Freyberg S."/>
            <person name="Gallo A."/>
            <person name="Gournas C."/>
            <person name="Habgood R."/>
            <person name="Hainaut M."/>
            <person name="Harispe M.L."/>
            <person name="Henrissat B."/>
            <person name="Hilden K.S."/>
            <person name="Hope R."/>
            <person name="Hossain A."/>
            <person name="Karabika E."/>
            <person name="Karaffa L."/>
            <person name="Karanyi Z."/>
            <person name="Krasevec N."/>
            <person name="Kuo A."/>
            <person name="Kusch H."/>
            <person name="LaButti K."/>
            <person name="Lagendijk E.L."/>
            <person name="Lapidus A."/>
            <person name="Levasseur A."/>
            <person name="Lindquist E."/>
            <person name="Lipzen A."/>
            <person name="Logrieco A.F."/>
            <person name="MacCabe A."/>
            <person name="Maekelae M.R."/>
            <person name="Malavazi I."/>
            <person name="Melin P."/>
            <person name="Meyer V."/>
            <person name="Mielnichuk N."/>
            <person name="Miskei M."/>
            <person name="Molnar A.P."/>
            <person name="Mule G."/>
            <person name="Ngan C.Y."/>
            <person name="Orejas M."/>
            <person name="Orosz E."/>
            <person name="Ouedraogo J.P."/>
            <person name="Overkamp K.M."/>
            <person name="Park H.-S."/>
            <person name="Perrone G."/>
            <person name="Piumi F."/>
            <person name="Punt P.J."/>
            <person name="Ram A.F."/>
            <person name="Ramon A."/>
            <person name="Rauscher S."/>
            <person name="Record E."/>
            <person name="Riano-Pachon D.M."/>
            <person name="Robert V."/>
            <person name="Roehrig J."/>
            <person name="Ruller R."/>
            <person name="Salamov A."/>
            <person name="Salih N.S."/>
            <person name="Samson R.A."/>
            <person name="Sandor E."/>
            <person name="Sanguinetti M."/>
            <person name="Schuetze T."/>
            <person name="Sepcic K."/>
            <person name="Shelest E."/>
            <person name="Sherlock G."/>
            <person name="Sophianopoulou V."/>
            <person name="Squina F.M."/>
            <person name="Sun H."/>
            <person name="Susca A."/>
            <person name="Todd R.B."/>
            <person name="Tsang A."/>
            <person name="Unkles S.E."/>
            <person name="van de Wiele N."/>
            <person name="van Rossen-Uffink D."/>
            <person name="Oliveira J.V."/>
            <person name="Vesth T.C."/>
            <person name="Visser J."/>
            <person name="Yu J.-H."/>
            <person name="Zhou M."/>
            <person name="Andersen M.R."/>
            <person name="Archer D.B."/>
            <person name="Baker S.E."/>
            <person name="Benoit I."/>
            <person name="Brakhage A.A."/>
            <person name="Braus G.H."/>
            <person name="Fischer R."/>
            <person name="Frisvad J.C."/>
            <person name="Goldman G.H."/>
            <person name="Houbraken J."/>
            <person name="Oakley B."/>
            <person name="Pocsi I."/>
            <person name="Scazzocchio C."/>
            <person name="Seiboth B."/>
            <person name="vanKuyk P.A."/>
            <person name="Wortman J."/>
            <person name="Dyer P.S."/>
            <person name="Grigoriev I.V."/>
        </authorList>
    </citation>
    <scope>NUCLEOTIDE SEQUENCE [LARGE SCALE GENOMIC DNA]</scope>
    <source>
        <strain evidence="2">DTO 134E9</strain>
    </source>
</reference>